<dbReference type="EMBL" id="CAJZBQ010000025">
    <property type="protein sequence ID" value="CAG9320601.1"/>
    <property type="molecule type" value="Genomic_DNA"/>
</dbReference>
<proteinExistence type="predicted"/>
<evidence type="ECO:0000313" key="2">
    <source>
        <dbReference type="Proteomes" id="UP001162131"/>
    </source>
</evidence>
<name>A0AAU9J2Z8_9CILI</name>
<evidence type="ECO:0000313" key="1">
    <source>
        <dbReference type="EMBL" id="CAG9320601.1"/>
    </source>
</evidence>
<organism evidence="1 2">
    <name type="scientific">Blepharisma stoltei</name>
    <dbReference type="NCBI Taxonomy" id="1481888"/>
    <lineage>
        <taxon>Eukaryota</taxon>
        <taxon>Sar</taxon>
        <taxon>Alveolata</taxon>
        <taxon>Ciliophora</taxon>
        <taxon>Postciliodesmatophora</taxon>
        <taxon>Heterotrichea</taxon>
        <taxon>Heterotrichida</taxon>
        <taxon>Blepharismidae</taxon>
        <taxon>Blepharisma</taxon>
    </lineage>
</organism>
<reference evidence="1" key="1">
    <citation type="submission" date="2021-09" db="EMBL/GenBank/DDBJ databases">
        <authorList>
            <consortium name="AG Swart"/>
            <person name="Singh M."/>
            <person name="Singh A."/>
            <person name="Seah K."/>
            <person name="Emmerich C."/>
        </authorList>
    </citation>
    <scope>NUCLEOTIDE SEQUENCE</scope>
    <source>
        <strain evidence="1">ATCC30299</strain>
    </source>
</reference>
<keyword evidence="2" id="KW-1185">Reference proteome</keyword>
<dbReference type="Proteomes" id="UP001162131">
    <property type="component" value="Unassembled WGS sequence"/>
</dbReference>
<accession>A0AAU9J2Z8</accession>
<comment type="caution">
    <text evidence="1">The sequence shown here is derived from an EMBL/GenBank/DDBJ whole genome shotgun (WGS) entry which is preliminary data.</text>
</comment>
<protein>
    <submittedName>
        <fullName evidence="1">Uncharacterized protein</fullName>
    </submittedName>
</protein>
<dbReference type="AlphaFoldDB" id="A0AAU9J2Z8"/>
<sequence>MSRVLEAVFFGMKDPNAIFYTRALSRAKKGVITRKEQAEISSRHISSMCVRFIGAPISIAVAYYIPIPDFFYPIFWRSCTFILCYRSITIPVLLKNRNFLKEIAIKYDLLNKPELLNPPKGKIDTIDQRLDSGKDGNNETFAEYIERIKETEKRLREEYEFDKHYKKSVRYESYEEYRDRKLAKRK</sequence>
<gene>
    <name evidence="1" type="ORF">BSTOLATCC_MIC26515</name>
</gene>